<dbReference type="RefSeq" id="WP_092731731.1">
    <property type="nucleotide sequence ID" value="NZ_FNEW01000001.1"/>
</dbReference>
<evidence type="ECO:0000313" key="2">
    <source>
        <dbReference type="Proteomes" id="UP000198917"/>
    </source>
</evidence>
<dbReference type="EMBL" id="FNEW01000001">
    <property type="protein sequence ID" value="SDJ24907.1"/>
    <property type="molecule type" value="Genomic_DNA"/>
</dbReference>
<dbReference type="Proteomes" id="UP000198917">
    <property type="component" value="Unassembled WGS sequence"/>
</dbReference>
<accession>A0A7Z7BHK1</accession>
<sequence>MDLQSRNLTVPRGTALFAKYKPGTQVPGPFRELGNTPEFTLAREAETLPHYSSRVGFRTLDEEVAIEATLTGSVTTDDMKAENAAYFFMSEVKTITVTASSNVEETFEEVNAGDLYQLGFNDTNPSGARKVTTVVITDGAATTPATFVLDEDYLLDADLGTVYIPAGSAAIGGSIAVSYSVAASTRDQIVAGETQVEGALKFISNNPIGPQFDITFPRVRLSPNGDLALIMDPESSEWQQLPLSISVMKKGNLALAYRDGRPVA</sequence>
<reference evidence="1 2" key="1">
    <citation type="submission" date="2016-10" db="EMBL/GenBank/DDBJ databases">
        <authorList>
            <person name="Varghese N."/>
            <person name="Submissions S."/>
        </authorList>
    </citation>
    <scope>NUCLEOTIDE SEQUENCE [LARGE SCALE GENOMIC DNA]</scope>
    <source>
        <strain evidence="1 2">PDC82</strain>
    </source>
</reference>
<evidence type="ECO:0008006" key="3">
    <source>
        <dbReference type="Google" id="ProtNLM"/>
    </source>
</evidence>
<proteinExistence type="predicted"/>
<gene>
    <name evidence="1" type="ORF">SAMN05428983_0813</name>
</gene>
<organism evidence="1 2">
    <name type="scientific">Agrobacterium fabrum</name>
    <dbReference type="NCBI Taxonomy" id="1176649"/>
    <lineage>
        <taxon>Bacteria</taxon>
        <taxon>Pseudomonadati</taxon>
        <taxon>Pseudomonadota</taxon>
        <taxon>Alphaproteobacteria</taxon>
        <taxon>Hyphomicrobiales</taxon>
        <taxon>Rhizobiaceae</taxon>
        <taxon>Rhizobium/Agrobacterium group</taxon>
        <taxon>Agrobacterium</taxon>
        <taxon>Agrobacterium tumefaciens complex</taxon>
    </lineage>
</organism>
<name>A0A7Z7BHK1_9HYPH</name>
<protein>
    <recommendedName>
        <fullName evidence="3">Major tail protein</fullName>
    </recommendedName>
</protein>
<evidence type="ECO:0000313" key="1">
    <source>
        <dbReference type="EMBL" id="SDJ24907.1"/>
    </source>
</evidence>
<dbReference type="AlphaFoldDB" id="A0A7Z7BHK1"/>
<comment type="caution">
    <text evidence="1">The sequence shown here is derived from an EMBL/GenBank/DDBJ whole genome shotgun (WGS) entry which is preliminary data.</text>
</comment>